<evidence type="ECO:0000313" key="2">
    <source>
        <dbReference type="Ensembl" id="ENSP00000507246.1"/>
    </source>
</evidence>
<dbReference type="Proteomes" id="UP000005640">
    <property type="component" value="Chromosome 9"/>
</dbReference>
<evidence type="ECO:0000256" key="1">
    <source>
        <dbReference type="SAM" id="MobiDB-lite"/>
    </source>
</evidence>
<dbReference type="PANTHER" id="PTHR46254">
    <property type="entry name" value="PROTEIN GVQW1-RELATED"/>
    <property type="match status" value="1"/>
</dbReference>
<dbReference type="GeneTree" id="ENSGT00390000003453"/>
<reference evidence="2 3" key="2">
    <citation type="journal article" date="2004" name="Nature">
        <title>DNA sequence and analysis of human chromosome 9.</title>
        <authorList>
            <person name="Humphray S.J."/>
            <person name="Oliver K."/>
            <person name="Hunt A.R."/>
            <person name="Plumb R.W."/>
            <person name="Loveland J.E."/>
            <person name="Howe K.L."/>
            <person name="Andrews T.D."/>
            <person name="Searle S."/>
            <person name="Hunt S.E."/>
            <person name="Scott C.E."/>
            <person name="Jones M.C."/>
            <person name="Ainscough R."/>
            <person name="Almeida J.P."/>
            <person name="Ambrose K.D."/>
            <person name="Ashwell R.I."/>
            <person name="Babbage A.K."/>
            <person name="Babbage S."/>
            <person name="Bagguley C.L."/>
            <person name="Bailey J."/>
            <person name="Banerjee R."/>
            <person name="Barker D.J."/>
            <person name="Barlow K.F."/>
            <person name="Bates K."/>
            <person name="Beasley H."/>
            <person name="Beasley O."/>
            <person name="Bird C.P."/>
            <person name="Bray-Allen S."/>
            <person name="Brown A.J."/>
            <person name="Brown J.Y."/>
            <person name="Burford D."/>
            <person name="Burrill W."/>
            <person name="Burton J."/>
            <person name="Carder C."/>
            <person name="Carter N.P."/>
            <person name="Chapman J.C."/>
            <person name="Chen Y."/>
            <person name="Clarke G."/>
            <person name="Clark S.Y."/>
            <person name="Clee C.M."/>
            <person name="Clegg S."/>
            <person name="Collier R.E."/>
            <person name="Corby N."/>
            <person name="Crosier M."/>
            <person name="Cummings A.T."/>
            <person name="Davies J."/>
            <person name="Dhami P."/>
            <person name="Dunn M."/>
            <person name="Dutta I."/>
            <person name="Dyer L.W."/>
            <person name="Earthrowl M.E."/>
            <person name="Faulkner L."/>
            <person name="Fleming C.J."/>
            <person name="Frankish A."/>
            <person name="Frankland J.A."/>
            <person name="French L."/>
            <person name="Fricker D.G."/>
            <person name="Garner P."/>
            <person name="Garnett J."/>
            <person name="Ghori J."/>
            <person name="Gilbert J.G."/>
            <person name="Glison C."/>
            <person name="Grafham D.V."/>
            <person name="Gribble S."/>
            <person name="Griffiths C."/>
            <person name="Griffiths-Jones S."/>
            <person name="Grocock R."/>
            <person name="Guy J."/>
            <person name="Hall R.E."/>
            <person name="Hammond S."/>
            <person name="Harley J.L."/>
            <person name="Harrison E.S."/>
            <person name="Hart E.A."/>
            <person name="Heath P.D."/>
            <person name="Henderson C.D."/>
            <person name="Hopkins B.L."/>
            <person name="Howard P.J."/>
            <person name="Howden P.J."/>
            <person name="Huckle E."/>
            <person name="Johnson C."/>
            <person name="Johnson D."/>
            <person name="Joy A.A."/>
            <person name="Kay M."/>
            <person name="Keenan S."/>
            <person name="Kershaw J.K."/>
            <person name="Kimberley A.M."/>
            <person name="King A."/>
            <person name="Knights A."/>
            <person name="Laird G.K."/>
            <person name="Langford C."/>
            <person name="Lawlor S."/>
            <person name="Leongamornlert D.A."/>
            <person name="Leversha M."/>
            <person name="Lloyd C."/>
            <person name="Lloyd D.M."/>
            <person name="Lovell J."/>
            <person name="Martin S."/>
            <person name="Mashreghi-Mohammadi M."/>
            <person name="Matthews L."/>
            <person name="McLaren S."/>
            <person name="McLay K.E."/>
            <person name="McMurray A."/>
            <person name="Milne S."/>
            <person name="Nickerson T."/>
            <person name="Nisbett J."/>
            <person name="Nordsiek G."/>
            <person name="Pearce A.V."/>
            <person name="Peck A.I."/>
            <person name="Porter K.M."/>
            <person name="Pandian R."/>
            <person name="Pelan S."/>
            <person name="Phillimore B."/>
            <person name="Povey S."/>
            <person name="Ramsey Y."/>
            <person name="Rand V."/>
            <person name="Scharfe M."/>
            <person name="Sehra H.K."/>
            <person name="Shownkeen R."/>
            <person name="Sims S.K."/>
            <person name="Skuce C.D."/>
            <person name="Smith M."/>
            <person name="Steward C.A."/>
            <person name="Swarbreck D."/>
            <person name="Sycamore N."/>
            <person name="Tester J."/>
            <person name="Thorpe A."/>
            <person name="Tracey A."/>
            <person name="Tromans A."/>
            <person name="Thomas D.W."/>
            <person name="Wall M."/>
            <person name="Wallis J.M."/>
            <person name="West A.P."/>
            <person name="Whitehead S.L."/>
            <person name="Willey D.L."/>
            <person name="Williams S.A."/>
            <person name="Wilming L."/>
            <person name="Wray P.W."/>
            <person name="Young L."/>
            <person name="Ashurst J.L."/>
            <person name="Coulson A."/>
            <person name="Blocker H."/>
            <person name="Durbin R."/>
            <person name="Sulston J.E."/>
            <person name="Hubbard T."/>
            <person name="Jackson M.J."/>
            <person name="Bentley D.R."/>
            <person name="Beck S."/>
            <person name="Rogers J."/>
            <person name="Dunham I."/>
        </authorList>
    </citation>
    <scope>NUCLEOTIDE SEQUENCE [LARGE SCALE GENOMIC DNA]</scope>
</reference>
<dbReference type="EMBL" id="AL139113">
    <property type="status" value="NOT_ANNOTATED_CDS"/>
    <property type="molecule type" value="Genomic_DNA"/>
</dbReference>
<dbReference type="OpenTargets" id="ENSG00000137073"/>
<reference evidence="2 3" key="3">
    <citation type="journal article" date="2004" name="Nature">
        <title>Finishing the euchromatic sequence of the human genome.</title>
        <authorList>
            <consortium name="International Human Genome Sequencing Consortium"/>
        </authorList>
    </citation>
    <scope>NUCLEOTIDE SEQUENCE [LARGE SCALE GENOMIC DNA]</scope>
</reference>
<dbReference type="AlphaFoldDB" id="A0A804HIV8"/>
<dbReference type="Ensembl" id="ENST00000683252.1">
    <property type="protein sequence ID" value="ENSP00000507246.1"/>
    <property type="gene ID" value="ENSG00000137073.24"/>
</dbReference>
<feature type="compositionally biased region" description="Polar residues" evidence="1">
    <location>
        <begin position="20"/>
        <end position="35"/>
    </location>
</feature>
<proteinExistence type="evidence at protein level"/>
<protein>
    <submittedName>
        <fullName evidence="2">Ubiquitin associated protein 2</fullName>
    </submittedName>
</protein>
<keyword evidence="3" id="KW-1185">Reference proteome</keyword>
<organism evidence="2 3">
    <name type="scientific">Homo sapiens</name>
    <name type="common">Human</name>
    <dbReference type="NCBI Taxonomy" id="9606"/>
    <lineage>
        <taxon>Eukaryota</taxon>
        <taxon>Metazoa</taxon>
        <taxon>Chordata</taxon>
        <taxon>Craniata</taxon>
        <taxon>Vertebrata</taxon>
        <taxon>Euteleostomi</taxon>
        <taxon>Mammalia</taxon>
        <taxon>Eutheria</taxon>
        <taxon>Euarchontoglires</taxon>
        <taxon>Primates</taxon>
        <taxon>Haplorrhini</taxon>
        <taxon>Catarrhini</taxon>
        <taxon>Hominidae</taxon>
        <taxon>Homo</taxon>
    </lineage>
</organism>
<feature type="region of interest" description="Disordered" evidence="1">
    <location>
        <begin position="1"/>
        <end position="35"/>
    </location>
</feature>
<dbReference type="OrthoDB" id="5918007at2759"/>
<keyword evidence="4 5" id="KW-1267">Proteomics identification</keyword>
<evidence type="ECO:0007829" key="5">
    <source>
        <dbReference type="ProteomicsDB" id="A0A804HIV8"/>
    </source>
</evidence>
<gene>
    <name evidence="2" type="primary">UBAP2</name>
</gene>
<accession>A0A804HIV8</accession>
<reference evidence="2 3" key="1">
    <citation type="journal article" date="2001" name="Nature">
        <title>Initial sequencing and analysis of the human genome.</title>
        <authorList>
            <consortium name="International Human Genome Sequencing Consortium"/>
            <person name="Lander E.S."/>
            <person name="Linton L.M."/>
            <person name="Birren B."/>
            <person name="Nusbaum C."/>
            <person name="Zody M.C."/>
            <person name="Baldwin J."/>
            <person name="Devon K."/>
            <person name="Dewar K."/>
            <person name="Doyle M."/>
            <person name="FitzHugh W."/>
            <person name="Funke R."/>
            <person name="Gage D."/>
            <person name="Harris K."/>
            <person name="Heaford A."/>
            <person name="Howland J."/>
            <person name="Kann L."/>
            <person name="Lehoczky J."/>
            <person name="LeVine R."/>
            <person name="McEwan P."/>
            <person name="McKernan K."/>
            <person name="Meldrim J."/>
            <person name="Mesirov J.P."/>
            <person name="Miranda C."/>
            <person name="Morris W."/>
            <person name="Naylor J."/>
            <person name="Raymond C."/>
            <person name="Rosetti M."/>
            <person name="Santos R."/>
            <person name="Sheridan A."/>
            <person name="Sougnez C."/>
            <person name="Stange-Thomann N."/>
            <person name="Stojanovic N."/>
            <person name="Subramanian A."/>
            <person name="Wyman D."/>
            <person name="Rogers J."/>
            <person name="Sulston J."/>
            <person name="Ainscough R."/>
            <person name="Beck S."/>
            <person name="Bentley D."/>
            <person name="Burton J."/>
            <person name="Clee C."/>
            <person name="Carter N."/>
            <person name="Coulson A."/>
            <person name="Deadman R."/>
            <person name="Deloukas P."/>
            <person name="Dunham A."/>
            <person name="Dunham I."/>
            <person name="Durbin R."/>
            <person name="French L."/>
            <person name="Grafham D."/>
            <person name="Gregory S."/>
            <person name="Hubbard T."/>
            <person name="Humphray S."/>
            <person name="Hunt A."/>
            <person name="Jones M."/>
            <person name="Lloyd C."/>
            <person name="McMurray A."/>
            <person name="Matthews L."/>
            <person name="Mercer S."/>
            <person name="Milne S."/>
            <person name="Mullikin J.C."/>
            <person name="Mungall A."/>
            <person name="Plumb R."/>
            <person name="Ross M."/>
            <person name="Shownkeen R."/>
            <person name="Sims S."/>
            <person name="Waterston R.H."/>
            <person name="Wilson R.K."/>
            <person name="Hillier L.W."/>
            <person name="McPherson J.D."/>
            <person name="Marra M.A."/>
            <person name="Mardis E.R."/>
            <person name="Fulton L.A."/>
            <person name="Chinwalla A.T."/>
            <person name="Pepin K.H."/>
            <person name="Gish W.R."/>
            <person name="Chissoe S.L."/>
            <person name="Wendl M.C."/>
            <person name="Delehaunty K.D."/>
            <person name="Miner T.L."/>
            <person name="Delehaunty A."/>
            <person name="Kramer J.B."/>
            <person name="Cook L.L."/>
            <person name="Fulton R.S."/>
            <person name="Johnson D.L."/>
            <person name="Minx P.J."/>
            <person name="Clifton S.W."/>
            <person name="Hawkins T."/>
            <person name="Branscomb E."/>
            <person name="Predki P."/>
            <person name="Richardson P."/>
            <person name="Wenning S."/>
            <person name="Slezak T."/>
            <person name="Doggett N."/>
            <person name="Cheng J.F."/>
            <person name="Olsen A."/>
            <person name="Lucas S."/>
            <person name="Elkin C."/>
            <person name="Uberbacher E."/>
            <person name="Frazier M."/>
            <person name="Gibbs R.A."/>
            <person name="Muzny D.M."/>
            <person name="Scherer S.E."/>
            <person name="Bouck J.B."/>
            <person name="Sodergren E.J."/>
            <person name="Worley K.C."/>
            <person name="Rives C.M."/>
            <person name="Gorrell J.H."/>
            <person name="Metzker M.L."/>
            <person name="Naylor S.L."/>
            <person name="Kucherlapati R.S."/>
            <person name="Nelson D.L."/>
            <person name="Weinstock G.M."/>
            <person name="Sakaki Y."/>
            <person name="Fujiyama A."/>
            <person name="Hattori M."/>
            <person name="Yada T."/>
            <person name="Toyoda A."/>
            <person name="Itoh T."/>
            <person name="Kawagoe C."/>
            <person name="Watanabe H."/>
            <person name="Totoki Y."/>
            <person name="Taylor T."/>
            <person name="Weissenbach J."/>
            <person name="Heilig R."/>
            <person name="Saurin W."/>
            <person name="Artiguenave F."/>
            <person name="Brottier P."/>
            <person name="Bruls T."/>
            <person name="Pelletier E."/>
            <person name="Robert C."/>
            <person name="Wincker P."/>
            <person name="Smith D.R."/>
            <person name="Doucette-Stamm L."/>
            <person name="Rubenfield M."/>
            <person name="Weinstock K."/>
            <person name="Lee H.M."/>
            <person name="Dubois J."/>
            <person name="Rosenthal A."/>
            <person name="Platzer M."/>
            <person name="Nyakatura G."/>
            <person name="Taudien S."/>
            <person name="Rump A."/>
            <person name="Yang H."/>
            <person name="Yu J."/>
            <person name="Wang J."/>
            <person name="Huang G."/>
            <person name="Gu J."/>
            <person name="Hood L."/>
            <person name="Rowen L."/>
            <person name="Madan A."/>
            <person name="Qin S."/>
            <person name="Davis R.W."/>
            <person name="Federspiel N.A."/>
            <person name="Abola A.P."/>
            <person name="Proctor M.J."/>
            <person name="Myers R.M."/>
            <person name="Schmutz J."/>
            <person name="Dickson M."/>
            <person name="Grimwood J."/>
            <person name="Cox D.R."/>
            <person name="Olson M.V."/>
            <person name="Kaul R."/>
            <person name="Raymond C."/>
            <person name="Shimizu N."/>
            <person name="Kawasaki K."/>
            <person name="Minoshima S."/>
            <person name="Evans G.A."/>
            <person name="Athanasiou M."/>
            <person name="Schultz R."/>
            <person name="Roe B.A."/>
            <person name="Chen F."/>
            <person name="Pan H."/>
            <person name="Ramser J."/>
            <person name="Lehrach H."/>
            <person name="Reinhardt R."/>
            <person name="McCombie W.R."/>
            <person name="de la Bastide M."/>
            <person name="Dedhia N."/>
            <person name="Blocker H."/>
            <person name="Hornischer K."/>
            <person name="Nordsiek G."/>
            <person name="Agarwala R."/>
            <person name="Aravind L."/>
            <person name="Bailey J.A."/>
            <person name="Bateman A."/>
            <person name="Batzoglou S."/>
            <person name="Birney E."/>
            <person name="Bork P."/>
            <person name="Brown D.G."/>
            <person name="Burge C.B."/>
            <person name="Cerutti L."/>
            <person name="Chen H.C."/>
            <person name="Church D."/>
            <person name="Clamp M."/>
            <person name="Copley R.R."/>
            <person name="Doerks T."/>
            <person name="Eddy S.R."/>
            <person name="Eichler E.E."/>
            <person name="Furey T.S."/>
            <person name="Galagan J."/>
            <person name="Gilbert J.G."/>
            <person name="Harmon C."/>
            <person name="Hayashizaki Y."/>
            <person name="Haussler D."/>
            <person name="Hermjakob H."/>
            <person name="Hokamp K."/>
            <person name="Jang W."/>
            <person name="Johnson L.S."/>
            <person name="Jones T.A."/>
            <person name="Kasif S."/>
            <person name="Kaspryzk A."/>
            <person name="Kennedy S."/>
            <person name="Kent W.J."/>
            <person name="Kitts P."/>
            <person name="Koonin E.V."/>
            <person name="Korf I."/>
            <person name="Kulp D."/>
            <person name="Lancet D."/>
            <person name="Lowe T.M."/>
            <person name="McLysaght A."/>
            <person name="Mikkelsen T."/>
            <person name="Moran J.V."/>
            <person name="Mulder N."/>
            <person name="Pollara V.J."/>
            <person name="Ponting C.P."/>
            <person name="Schuler G."/>
            <person name="Schultz J."/>
            <person name="Slater G."/>
            <person name="Smit A.F."/>
            <person name="Stupka E."/>
            <person name="Szustakowski J."/>
            <person name="Thierry-Mieg D."/>
            <person name="Thierry-Mieg J."/>
            <person name="Wagner L."/>
            <person name="Wallis J."/>
            <person name="Wheeler R."/>
            <person name="Williams A."/>
            <person name="Wolf Y.I."/>
            <person name="Wolfe K.H."/>
            <person name="Yang S.P."/>
            <person name="Yeh R.F."/>
            <person name="Collins F."/>
            <person name="Guyer M.S."/>
            <person name="Peterson J."/>
            <person name="Felsenfeld A."/>
            <person name="Wetterstrand K.A."/>
            <person name="Patrinos A."/>
            <person name="Morgan M.J."/>
            <person name="de Jong P."/>
            <person name="Catanese J.J."/>
            <person name="Osoegawa K."/>
            <person name="Shizuya H."/>
            <person name="Choi S."/>
            <person name="Chen Y.J."/>
        </authorList>
    </citation>
    <scope>NUCLEOTIDE SEQUENCE [LARGE SCALE GENOMIC DNA]</scope>
</reference>
<name>A0A804HIV8_HUMAN</name>
<dbReference type="Ensembl" id="ENST00000683252.1">
    <property type="protein sequence ID" value="ENSP00000507246.1"/>
    <property type="gene ID" value="ENSG00000137073.25"/>
</dbReference>
<dbReference type="HGNC" id="HGNC:14185">
    <property type="gene designation" value="UBAP2"/>
</dbReference>
<evidence type="ECO:0007829" key="4">
    <source>
        <dbReference type="PeptideAtlas" id="A0A804HIV8"/>
    </source>
</evidence>
<reference evidence="2" key="5">
    <citation type="submission" date="2025-09" db="UniProtKB">
        <authorList>
            <consortium name="Ensembl"/>
        </authorList>
    </citation>
    <scope>IDENTIFICATION</scope>
</reference>
<evidence type="ECO:0000313" key="3">
    <source>
        <dbReference type="Proteomes" id="UP000005640"/>
    </source>
</evidence>
<dbReference type="EMBL" id="AL354989">
    <property type="status" value="NOT_ANNOTATED_CDS"/>
    <property type="molecule type" value="Genomic_DNA"/>
</dbReference>
<sequence length="84" mass="9351">MMTSVSSDHCRGAREKPQISAAQSTQPQKQVVQMESPSVAQAGVQWCHLSSQQPPPPGFKRFSCLSLSSSWDYRQQLNRCVSLK</sequence>
<dbReference type="Bgee" id="ENSG00000137073">
    <property type="expression patterns" value="Expressed in sperm and 201 other cell types or tissues"/>
</dbReference>
<reference evidence="2" key="4">
    <citation type="submission" date="2025-08" db="UniProtKB">
        <authorList>
            <consortium name="Ensembl"/>
        </authorList>
    </citation>
    <scope>IDENTIFICATION</scope>
</reference>
<feature type="compositionally biased region" description="Basic and acidic residues" evidence="1">
    <location>
        <begin position="8"/>
        <end position="17"/>
    </location>
</feature>